<dbReference type="Gene3D" id="3.30.420.130">
    <property type="entry name" value="Dinitrogenase iron-molybdenum cofactor biosynthesis domain"/>
    <property type="match status" value="1"/>
</dbReference>
<evidence type="ECO:0000313" key="3">
    <source>
        <dbReference type="Proteomes" id="UP000005233"/>
    </source>
</evidence>
<dbReference type="PANTHER" id="PTHR42983">
    <property type="entry name" value="DINITROGENASE IRON-MOLYBDENUM COFACTOR PROTEIN-RELATED"/>
    <property type="match status" value="1"/>
</dbReference>
<dbReference type="InterPro" id="IPR033913">
    <property type="entry name" value="MTH1175_dom"/>
</dbReference>
<dbReference type="HOGENOM" id="CLU_104194_2_0_2"/>
<protein>
    <recommendedName>
        <fullName evidence="1">Dinitrogenase iron-molybdenum cofactor biosynthesis domain-containing protein</fullName>
    </recommendedName>
</protein>
<dbReference type="KEGG" id="mez:Mtc_0918"/>
<dbReference type="EMBL" id="CP003243">
    <property type="protein sequence ID" value="AFC99678.1"/>
    <property type="molecule type" value="Genomic_DNA"/>
</dbReference>
<dbReference type="Proteomes" id="UP000005233">
    <property type="component" value="Chromosome"/>
</dbReference>
<evidence type="ECO:0000259" key="1">
    <source>
        <dbReference type="Pfam" id="PF02579"/>
    </source>
</evidence>
<gene>
    <name evidence="2" type="ordered locus">Mtc_0918</name>
</gene>
<sequence length="109" mass="11808">MRICIPVEDGEVSQHFGHTPEFAIFTVEGGKVVSKEMLRSPGHEPGLIPRLMEENGVDVVITGGLGRRAQDMFDEMGIRVVSGASGSVEDALRRFLDGTLVTGENICDH</sequence>
<dbReference type="RefSeq" id="WP_014405516.1">
    <property type="nucleotide sequence ID" value="NC_017034.1"/>
</dbReference>
<dbReference type="SUPFAM" id="SSF53146">
    <property type="entry name" value="Nitrogenase accessory factor-like"/>
    <property type="match status" value="1"/>
</dbReference>
<keyword evidence="3" id="KW-1185">Reference proteome</keyword>
<evidence type="ECO:0000313" key="2">
    <source>
        <dbReference type="EMBL" id="AFC99678.1"/>
    </source>
</evidence>
<feature type="domain" description="Dinitrogenase iron-molybdenum cofactor biosynthesis" evidence="1">
    <location>
        <begin position="9"/>
        <end position="96"/>
    </location>
</feature>
<dbReference type="STRING" id="1041930.Mtc_0918"/>
<dbReference type="AlphaFoldDB" id="H8I4C1"/>
<dbReference type="InterPro" id="IPR003731">
    <property type="entry name" value="Di-Nase_FeMo-co_biosynth"/>
</dbReference>
<dbReference type="GeneID" id="11971042"/>
<proteinExistence type="predicted"/>
<dbReference type="Pfam" id="PF02579">
    <property type="entry name" value="Nitro_FeMo-Co"/>
    <property type="match status" value="1"/>
</dbReference>
<name>H8I4C1_METCZ</name>
<dbReference type="InterPro" id="IPR036105">
    <property type="entry name" value="DiNase_FeMo-co_biosyn_sf"/>
</dbReference>
<accession>H8I4C1</accession>
<dbReference type="PANTHER" id="PTHR42983:SF1">
    <property type="entry name" value="IRON-MOLYBDENUM PROTEIN"/>
    <property type="match status" value="1"/>
</dbReference>
<organism evidence="2 3">
    <name type="scientific">Methanocella conradii (strain DSM 24694 / JCM 17849 / CGMCC 1.5162 / HZ254)</name>
    <dbReference type="NCBI Taxonomy" id="1041930"/>
    <lineage>
        <taxon>Archaea</taxon>
        <taxon>Methanobacteriati</taxon>
        <taxon>Methanobacteriota</taxon>
        <taxon>Stenosarchaea group</taxon>
        <taxon>Methanomicrobia</taxon>
        <taxon>Methanocellales</taxon>
        <taxon>Methanocellaceae</taxon>
        <taxon>Methanocella</taxon>
    </lineage>
</organism>
<dbReference type="CDD" id="cd00851">
    <property type="entry name" value="MTH1175"/>
    <property type="match status" value="1"/>
</dbReference>
<dbReference type="OrthoDB" id="85838at2157"/>
<dbReference type="eggNOG" id="arCOG02734">
    <property type="taxonomic scope" value="Archaea"/>
</dbReference>
<reference evidence="2 3" key="1">
    <citation type="journal article" date="2012" name="J. Bacteriol.">
        <title>Complete genome sequence of a thermophilic methanogen, Methanocella conradii HZ254, isolated from Chinese rice field soil.</title>
        <authorList>
            <person name="Lu Z."/>
            <person name="Lu Y."/>
        </authorList>
    </citation>
    <scope>NUCLEOTIDE SEQUENCE [LARGE SCALE GENOMIC DNA]</scope>
    <source>
        <strain evidence="3">DSM 24694 / JCM 17849 / CGMCC 1.5162 / HZ254</strain>
    </source>
</reference>